<dbReference type="InterPro" id="IPR029787">
    <property type="entry name" value="Nucleotide_cyclase"/>
</dbReference>
<protein>
    <recommendedName>
        <fullName evidence="1">diguanylate cyclase</fullName>
        <ecNumber evidence="1">2.7.7.65</ecNumber>
    </recommendedName>
</protein>
<evidence type="ECO:0000256" key="1">
    <source>
        <dbReference type="ARBA" id="ARBA00012528"/>
    </source>
</evidence>
<dbReference type="RefSeq" id="WP_251590225.1">
    <property type="nucleotide sequence ID" value="NZ_JAMLJI010000001.1"/>
</dbReference>
<name>A0ABU1GXH7_9GAMM</name>
<keyword evidence="5" id="KW-0808">Transferase</keyword>
<dbReference type="EMBL" id="JARWAO010000006">
    <property type="protein sequence ID" value="MDR5896750.1"/>
    <property type="molecule type" value="Genomic_DNA"/>
</dbReference>
<comment type="caution">
    <text evidence="5">The sequence shown here is derived from an EMBL/GenBank/DDBJ whole genome shotgun (WGS) entry which is preliminary data.</text>
</comment>
<dbReference type="CDD" id="cd01949">
    <property type="entry name" value="GGDEF"/>
    <property type="match status" value="1"/>
</dbReference>
<dbReference type="SMART" id="SM00267">
    <property type="entry name" value="GGDEF"/>
    <property type="match status" value="1"/>
</dbReference>
<sequence length="534" mass="59713">MVLSLRKRFLLRLSLLGVTSIVLLYVASFALVQPRMIAGETRSAHANLDRITHLLDSRMSHLNVITRDWAQWDMSVEFVGGRMPTYPAVNFSEAMLKDAQQTLMVFFDQRQQVRWVVGIDPSTGQYTSCEGGKGACAWSLELVRLIDRHLSSQPPRSESWLLSSPMPAIVATSPILTTDARGPTRGWLGIVQLLDESWQEQAKTQTGLQLSIRAVPKAYPGRMTVTPHSTTIKRDASDKMTVTRLIKASPESAYLAITAILPRTDYQGGIRALFGVTATLAIIFILTLISVAVLLERLIIKPMHTLGTYTQTLRHQEDRFYPLPESLLSRDDEIGLLARDVQRLINEERTRNVTLLHQTRTDELTGLANRRQFEECLQKALEQARTAETPLCVLMIDIDFFKGYNDHFGHPEGDQCLRMVGDLMQSCFAGGDELAARTGGEEFMVLLPNTALEPARQRAEGLMRELGERRIPHPGSRVSKYLTLSIGLSILKPGTERSPKDLIKAADIALYAAKTNGRNRVVTEHGFRPSLNDQ</sequence>
<gene>
    <name evidence="5" type="ORF">QC825_11755</name>
</gene>
<dbReference type="Gene3D" id="3.30.70.270">
    <property type="match status" value="1"/>
</dbReference>
<feature type="transmembrane region" description="Helical" evidence="3">
    <location>
        <begin position="9"/>
        <end position="32"/>
    </location>
</feature>
<keyword evidence="3" id="KW-0472">Membrane</keyword>
<dbReference type="Gene3D" id="6.10.340.10">
    <property type="match status" value="1"/>
</dbReference>
<feature type="domain" description="GGDEF" evidence="4">
    <location>
        <begin position="389"/>
        <end position="526"/>
    </location>
</feature>
<dbReference type="PANTHER" id="PTHR45138">
    <property type="entry name" value="REGULATORY COMPONENTS OF SENSORY TRANSDUCTION SYSTEM"/>
    <property type="match status" value="1"/>
</dbReference>
<comment type="catalytic activity">
    <reaction evidence="2">
        <text>2 GTP = 3',3'-c-di-GMP + 2 diphosphate</text>
        <dbReference type="Rhea" id="RHEA:24898"/>
        <dbReference type="ChEBI" id="CHEBI:33019"/>
        <dbReference type="ChEBI" id="CHEBI:37565"/>
        <dbReference type="ChEBI" id="CHEBI:58805"/>
        <dbReference type="EC" id="2.7.7.65"/>
    </reaction>
</comment>
<feature type="transmembrane region" description="Helical" evidence="3">
    <location>
        <begin position="272"/>
        <end position="295"/>
    </location>
</feature>
<dbReference type="Proteomes" id="UP001269375">
    <property type="component" value="Unassembled WGS sequence"/>
</dbReference>
<keyword evidence="3" id="KW-1133">Transmembrane helix</keyword>
<dbReference type="InterPro" id="IPR000160">
    <property type="entry name" value="GGDEF_dom"/>
</dbReference>
<evidence type="ECO:0000256" key="3">
    <source>
        <dbReference type="SAM" id="Phobius"/>
    </source>
</evidence>
<dbReference type="NCBIfam" id="TIGR00254">
    <property type="entry name" value="GGDEF"/>
    <property type="match status" value="1"/>
</dbReference>
<dbReference type="InterPro" id="IPR050469">
    <property type="entry name" value="Diguanylate_Cyclase"/>
</dbReference>
<dbReference type="PANTHER" id="PTHR45138:SF9">
    <property type="entry name" value="DIGUANYLATE CYCLASE DGCM-RELATED"/>
    <property type="match status" value="1"/>
</dbReference>
<dbReference type="InterPro" id="IPR007892">
    <property type="entry name" value="CHASE4"/>
</dbReference>
<proteinExistence type="predicted"/>
<dbReference type="Pfam" id="PF05228">
    <property type="entry name" value="CHASE4"/>
    <property type="match status" value="1"/>
</dbReference>
<dbReference type="EC" id="2.7.7.65" evidence="1"/>
<dbReference type="GO" id="GO:0052621">
    <property type="term" value="F:diguanylate cyclase activity"/>
    <property type="evidence" value="ECO:0007669"/>
    <property type="project" value="UniProtKB-EC"/>
</dbReference>
<evidence type="ECO:0000313" key="5">
    <source>
        <dbReference type="EMBL" id="MDR5896750.1"/>
    </source>
</evidence>
<reference evidence="5 6" key="1">
    <citation type="submission" date="2023-04" db="EMBL/GenBank/DDBJ databases">
        <title>A long-awaited taxogenomic arrangement of the family Halomonadaceae.</title>
        <authorList>
            <person name="De La Haba R."/>
            <person name="Chuvochina M."/>
            <person name="Wittouck S."/>
            <person name="Arahal D.R."/>
            <person name="Sanchez-Porro C."/>
            <person name="Hugenholtz P."/>
            <person name="Ventosa A."/>
        </authorList>
    </citation>
    <scope>NUCLEOTIDE SEQUENCE [LARGE SCALE GENOMIC DNA]</scope>
    <source>
        <strain evidence="5 6">DSM 22428</strain>
    </source>
</reference>
<accession>A0ABU1GXH7</accession>
<dbReference type="InterPro" id="IPR043128">
    <property type="entry name" value="Rev_trsase/Diguanyl_cyclase"/>
</dbReference>
<evidence type="ECO:0000259" key="4">
    <source>
        <dbReference type="PROSITE" id="PS50887"/>
    </source>
</evidence>
<keyword evidence="5" id="KW-0548">Nucleotidyltransferase</keyword>
<keyword evidence="6" id="KW-1185">Reference proteome</keyword>
<dbReference type="Pfam" id="PF00990">
    <property type="entry name" value="GGDEF"/>
    <property type="match status" value="1"/>
</dbReference>
<evidence type="ECO:0000256" key="2">
    <source>
        <dbReference type="ARBA" id="ARBA00034247"/>
    </source>
</evidence>
<organism evidence="5 6">
    <name type="scientific">Larsenimonas suaedae</name>
    <dbReference type="NCBI Taxonomy" id="1851019"/>
    <lineage>
        <taxon>Bacteria</taxon>
        <taxon>Pseudomonadati</taxon>
        <taxon>Pseudomonadota</taxon>
        <taxon>Gammaproteobacteria</taxon>
        <taxon>Oceanospirillales</taxon>
        <taxon>Halomonadaceae</taxon>
        <taxon>Larsenimonas</taxon>
    </lineage>
</organism>
<keyword evidence="3" id="KW-0812">Transmembrane</keyword>
<evidence type="ECO:0000313" key="6">
    <source>
        <dbReference type="Proteomes" id="UP001269375"/>
    </source>
</evidence>
<dbReference type="PROSITE" id="PS50887">
    <property type="entry name" value="GGDEF"/>
    <property type="match status" value="1"/>
</dbReference>
<dbReference type="SUPFAM" id="SSF55073">
    <property type="entry name" value="Nucleotide cyclase"/>
    <property type="match status" value="1"/>
</dbReference>